<proteinExistence type="predicted"/>
<dbReference type="Proteomes" id="UP001148018">
    <property type="component" value="Unassembled WGS sequence"/>
</dbReference>
<protein>
    <recommendedName>
        <fullName evidence="1">PDZ domain-containing protein</fullName>
    </recommendedName>
</protein>
<dbReference type="GO" id="GO:0005911">
    <property type="term" value="C:cell-cell junction"/>
    <property type="evidence" value="ECO:0007669"/>
    <property type="project" value="TreeGrafter"/>
</dbReference>
<dbReference type="Gene3D" id="2.30.42.10">
    <property type="match status" value="1"/>
</dbReference>
<dbReference type="OrthoDB" id="66881at2759"/>
<accession>A0A9Q0DHB0</accession>
<dbReference type="EMBL" id="JANIIK010000117">
    <property type="protein sequence ID" value="KAJ3586985.1"/>
    <property type="molecule type" value="Genomic_DNA"/>
</dbReference>
<dbReference type="GO" id="GO:0007165">
    <property type="term" value="P:signal transduction"/>
    <property type="evidence" value="ECO:0007669"/>
    <property type="project" value="TreeGrafter"/>
</dbReference>
<name>A0A9Q0DHB0_9TELE</name>
<keyword evidence="3" id="KW-1185">Reference proteome</keyword>
<dbReference type="SUPFAM" id="SSF50156">
    <property type="entry name" value="PDZ domain-like"/>
    <property type="match status" value="1"/>
</dbReference>
<dbReference type="InterPro" id="IPR001478">
    <property type="entry name" value="PDZ"/>
</dbReference>
<evidence type="ECO:0000259" key="1">
    <source>
        <dbReference type="PROSITE" id="PS50106"/>
    </source>
</evidence>
<reference evidence="2" key="1">
    <citation type="submission" date="2022-07" db="EMBL/GenBank/DDBJ databases">
        <title>Chromosome-level genome of Muraenolepis orangiensis.</title>
        <authorList>
            <person name="Kim J."/>
        </authorList>
    </citation>
    <scope>NUCLEOTIDE SEQUENCE</scope>
    <source>
        <strain evidence="2">KU_S4_2022</strain>
        <tissue evidence="2">Muscle</tissue>
    </source>
</reference>
<dbReference type="PANTHER" id="PTHR10316">
    <property type="entry name" value="MEMBRANE ASSOCIATED GUANYLATE KINASE-RELATED"/>
    <property type="match status" value="1"/>
</dbReference>
<dbReference type="AlphaFoldDB" id="A0A9Q0DHB0"/>
<dbReference type="FunFam" id="2.30.42.10:FF:000155">
    <property type="entry name" value="membrane-associated guanylate kinase, WW and PDZ domain-containing protein 2 isoform X4"/>
    <property type="match status" value="1"/>
</dbReference>
<dbReference type="GO" id="GO:0005737">
    <property type="term" value="C:cytoplasm"/>
    <property type="evidence" value="ECO:0007669"/>
    <property type="project" value="TreeGrafter"/>
</dbReference>
<evidence type="ECO:0000313" key="2">
    <source>
        <dbReference type="EMBL" id="KAJ3586985.1"/>
    </source>
</evidence>
<dbReference type="PANTHER" id="PTHR10316:SF12">
    <property type="entry name" value="MEMBRANE-ASSOCIATED GUANYLATE KINASE, WW AND PDZ DOMAIN-CONTAINING PROTEIN 1"/>
    <property type="match status" value="1"/>
</dbReference>
<feature type="domain" description="PDZ" evidence="1">
    <location>
        <begin position="23"/>
        <end position="100"/>
    </location>
</feature>
<sequence>MAKVIQKKHHWITRVNECAMIRDDGALRVALLGGAENGQFSYIGHPLPGDAVVYQSGELHEGELLLEVGGLPVPGLPTYDILSVIESCKGAVRFKTVRQEYTPKSDNRPWFGNEWNS</sequence>
<dbReference type="PROSITE" id="PS50106">
    <property type="entry name" value="PDZ"/>
    <property type="match status" value="1"/>
</dbReference>
<gene>
    <name evidence="2" type="ORF">NHX12_013376</name>
</gene>
<dbReference type="InterPro" id="IPR036034">
    <property type="entry name" value="PDZ_sf"/>
</dbReference>
<comment type="caution">
    <text evidence="2">The sequence shown here is derived from an EMBL/GenBank/DDBJ whole genome shotgun (WGS) entry which is preliminary data.</text>
</comment>
<organism evidence="2 3">
    <name type="scientific">Muraenolepis orangiensis</name>
    <name type="common">Patagonian moray cod</name>
    <dbReference type="NCBI Taxonomy" id="630683"/>
    <lineage>
        <taxon>Eukaryota</taxon>
        <taxon>Metazoa</taxon>
        <taxon>Chordata</taxon>
        <taxon>Craniata</taxon>
        <taxon>Vertebrata</taxon>
        <taxon>Euteleostomi</taxon>
        <taxon>Actinopterygii</taxon>
        <taxon>Neopterygii</taxon>
        <taxon>Teleostei</taxon>
        <taxon>Neoteleostei</taxon>
        <taxon>Acanthomorphata</taxon>
        <taxon>Zeiogadaria</taxon>
        <taxon>Gadariae</taxon>
        <taxon>Gadiformes</taxon>
        <taxon>Muraenolepidoidei</taxon>
        <taxon>Muraenolepididae</taxon>
        <taxon>Muraenolepis</taxon>
    </lineage>
</organism>
<evidence type="ECO:0000313" key="3">
    <source>
        <dbReference type="Proteomes" id="UP001148018"/>
    </source>
</evidence>